<dbReference type="RefSeq" id="WP_161675707.1">
    <property type="nucleotide sequence ID" value="NZ_JAABLP010000002.1"/>
</dbReference>
<dbReference type="EMBL" id="JAABLQ010000001">
    <property type="protein sequence ID" value="NBN77384.1"/>
    <property type="molecule type" value="Genomic_DNA"/>
</dbReference>
<sequence length="182" mass="19727">MRHSLLGRLVLAMLLLVTLPATASRSEDLIALGPYQLVNTAGFTTAADGQRTEMGTDLGTVEVLVDLTRDGSAMVLTFDQVRLTLPRLPQGLAAVDWGGSESITLRRDDILTLTGKTRLEDVDTFGARIAWPQVGEAMLVLFEAGGSSYAGFLVSRPDGRTVVRQMEAHRYFASRPRAARGH</sequence>
<accession>A0A7X5J761</accession>
<gene>
    <name evidence="1" type="ORF">GWI72_03790</name>
</gene>
<dbReference type="AlphaFoldDB" id="A0A7X5J761"/>
<organism evidence="1 2">
    <name type="scientific">Pannonibacter tanglangensis</name>
    <dbReference type="NCBI Taxonomy" id="2750084"/>
    <lineage>
        <taxon>Bacteria</taxon>
        <taxon>Pseudomonadati</taxon>
        <taxon>Pseudomonadota</taxon>
        <taxon>Alphaproteobacteria</taxon>
        <taxon>Hyphomicrobiales</taxon>
        <taxon>Stappiaceae</taxon>
        <taxon>Pannonibacter</taxon>
    </lineage>
</organism>
<comment type="caution">
    <text evidence="1">The sequence shown here is derived from an EMBL/GenBank/DDBJ whole genome shotgun (WGS) entry which is preliminary data.</text>
</comment>
<dbReference type="Proteomes" id="UP000586722">
    <property type="component" value="Unassembled WGS sequence"/>
</dbReference>
<protein>
    <submittedName>
        <fullName evidence="1">Uncharacterized protein</fullName>
    </submittedName>
</protein>
<evidence type="ECO:0000313" key="2">
    <source>
        <dbReference type="Proteomes" id="UP000586722"/>
    </source>
</evidence>
<keyword evidence="2" id="KW-1185">Reference proteome</keyword>
<name>A0A7X5J761_9HYPH</name>
<reference evidence="2" key="1">
    <citation type="submission" date="2020-01" db="EMBL/GenBank/DDBJ databases">
        <authorList>
            <person name="Fang Y."/>
            <person name="Sun R."/>
            <person name="Nie L."/>
            <person name="He J."/>
            <person name="Hao L."/>
            <person name="Wang L."/>
            <person name="Su S."/>
            <person name="Lv E."/>
            <person name="Zhang Z."/>
            <person name="Xie R."/>
            <person name="Liu H."/>
        </authorList>
    </citation>
    <scope>NUCLEOTIDE SEQUENCE [LARGE SCALE GENOMIC DNA]</scope>
    <source>
        <strain evidence="2">XCT-53</strain>
    </source>
</reference>
<evidence type="ECO:0000313" key="1">
    <source>
        <dbReference type="EMBL" id="NBN77384.1"/>
    </source>
</evidence>
<proteinExistence type="predicted"/>